<dbReference type="AlphaFoldDB" id="A0A8B6X1Q5"/>
<dbReference type="OrthoDB" id="8563376at2"/>
<dbReference type="Proteomes" id="UP000675920">
    <property type="component" value="Unplaced"/>
</dbReference>
<dbReference type="RefSeq" id="WP_028310412.1">
    <property type="nucleotide sequence ID" value="NZ_AXWS01000007.1"/>
</dbReference>
<protein>
    <submittedName>
        <fullName evidence="2">Uncharacterized protein</fullName>
    </submittedName>
</protein>
<evidence type="ECO:0000313" key="1">
    <source>
        <dbReference type="Proteomes" id="UP000675920"/>
    </source>
</evidence>
<reference evidence="2" key="1">
    <citation type="submission" date="2025-08" db="UniProtKB">
        <authorList>
            <consortium name="RefSeq"/>
        </authorList>
    </citation>
    <scope>IDENTIFICATION</scope>
</reference>
<proteinExistence type="predicted"/>
<accession>A0A8B6X1Q5</accession>
<sequence>MNLFTGESSDEYFGSDTPPSVRRLLEQAAGAPPQQIEALLWTAQASAPECLATYYLLYKFHAGRRQFALAERAARKGLHMAAEQAGLDADWTRVQPGAADFSQIGPARFWLFTLKALAFISLRSGREADARAFLAHVQLLDPQGGVGGEVIAALAAAASGGSDKAA</sequence>
<organism evidence="1 2">
    <name type="scientific">Derxia gummosa DSM 723</name>
    <dbReference type="NCBI Taxonomy" id="1121388"/>
    <lineage>
        <taxon>Bacteria</taxon>
        <taxon>Pseudomonadati</taxon>
        <taxon>Pseudomonadota</taxon>
        <taxon>Betaproteobacteria</taxon>
        <taxon>Burkholderiales</taxon>
        <taxon>Alcaligenaceae</taxon>
        <taxon>Derxia</taxon>
    </lineage>
</organism>
<evidence type="ECO:0000313" key="2">
    <source>
        <dbReference type="RefSeq" id="WP_028310412.1"/>
    </source>
</evidence>
<keyword evidence="1" id="KW-1185">Reference proteome</keyword>
<name>A0A8B6X1Q5_9BURK</name>